<protein>
    <submittedName>
        <fullName evidence="2">CRP-like cAMP-binding protein</fullName>
    </submittedName>
</protein>
<dbReference type="PROSITE" id="PS50042">
    <property type="entry name" value="CNMP_BINDING_3"/>
    <property type="match status" value="1"/>
</dbReference>
<name>A0A840UZN3_9BACT</name>
<evidence type="ECO:0000313" key="3">
    <source>
        <dbReference type="Proteomes" id="UP000539642"/>
    </source>
</evidence>
<dbReference type="InterPro" id="IPR018490">
    <property type="entry name" value="cNMP-bd_dom_sf"/>
</dbReference>
<evidence type="ECO:0000259" key="1">
    <source>
        <dbReference type="PROSITE" id="PS50042"/>
    </source>
</evidence>
<proteinExistence type="predicted"/>
<dbReference type="RefSeq" id="WP_183348382.1">
    <property type="nucleotide sequence ID" value="NZ_JACHEO010000002.1"/>
</dbReference>
<feature type="domain" description="Cyclic nucleotide-binding" evidence="1">
    <location>
        <begin position="83"/>
        <end position="151"/>
    </location>
</feature>
<dbReference type="Proteomes" id="UP000539642">
    <property type="component" value="Unassembled WGS sequence"/>
</dbReference>
<dbReference type="Pfam" id="PF00027">
    <property type="entry name" value="cNMP_binding"/>
    <property type="match status" value="1"/>
</dbReference>
<gene>
    <name evidence="2" type="ORF">HNQ81_000720</name>
</gene>
<dbReference type="EMBL" id="JACHEO010000002">
    <property type="protein sequence ID" value="MBB5347010.1"/>
    <property type="molecule type" value="Genomic_DNA"/>
</dbReference>
<accession>A0A840UZN3</accession>
<evidence type="ECO:0000313" key="2">
    <source>
        <dbReference type="EMBL" id="MBB5347010.1"/>
    </source>
</evidence>
<dbReference type="CDD" id="cd00038">
    <property type="entry name" value="CAP_ED"/>
    <property type="match status" value="1"/>
</dbReference>
<dbReference type="Pfam" id="PF07238">
    <property type="entry name" value="PilZ"/>
    <property type="match status" value="1"/>
</dbReference>
<reference evidence="2 3" key="1">
    <citation type="submission" date="2020-08" db="EMBL/GenBank/DDBJ databases">
        <title>Genomic Encyclopedia of Type Strains, Phase IV (KMG-IV): sequencing the most valuable type-strain genomes for metagenomic binning, comparative biology and taxonomic classification.</title>
        <authorList>
            <person name="Goeker M."/>
        </authorList>
    </citation>
    <scope>NUCLEOTIDE SEQUENCE [LARGE SCALE GENOMIC DNA]</scope>
    <source>
        <strain evidence="2 3">DSM 28570</strain>
    </source>
</reference>
<dbReference type="InterPro" id="IPR014710">
    <property type="entry name" value="RmlC-like_jellyroll"/>
</dbReference>
<dbReference type="InterPro" id="IPR009875">
    <property type="entry name" value="PilZ_domain"/>
</dbReference>
<comment type="caution">
    <text evidence="2">The sequence shown here is derived from an EMBL/GenBank/DDBJ whole genome shotgun (WGS) entry which is preliminary data.</text>
</comment>
<keyword evidence="3" id="KW-1185">Reference proteome</keyword>
<organism evidence="2 3">
    <name type="scientific">Desulfoprunum benzoelyticum</name>
    <dbReference type="NCBI Taxonomy" id="1506996"/>
    <lineage>
        <taxon>Bacteria</taxon>
        <taxon>Pseudomonadati</taxon>
        <taxon>Thermodesulfobacteriota</taxon>
        <taxon>Desulfobulbia</taxon>
        <taxon>Desulfobulbales</taxon>
        <taxon>Desulfobulbaceae</taxon>
        <taxon>Desulfoprunum</taxon>
    </lineage>
</organism>
<dbReference type="GO" id="GO:0035438">
    <property type="term" value="F:cyclic-di-GMP binding"/>
    <property type="evidence" value="ECO:0007669"/>
    <property type="project" value="InterPro"/>
</dbReference>
<dbReference type="SUPFAM" id="SSF51206">
    <property type="entry name" value="cAMP-binding domain-like"/>
    <property type="match status" value="1"/>
</dbReference>
<dbReference type="SMART" id="SM00100">
    <property type="entry name" value="cNMP"/>
    <property type="match status" value="1"/>
</dbReference>
<dbReference type="InterPro" id="IPR000595">
    <property type="entry name" value="cNMP-bd_dom"/>
</dbReference>
<sequence>MPETSASSASLSAEDKRRLVGRLVTEIETALKARDFLRADILRNQLMDADPMALSEIIKINGLIEEAKTAAFDRDHLAIWNKLYDNLSEEERNGLFYSMKKMVVPPKKLLFSHGTRSDRIFLIERGQVTIFFPKDGQNIILAQMGRGDILGGCTFTTISLCPVSAVTHTEVHLMCLEGGATRELDDKFPGLFDKLIDFCTASGRVDEIVRNKKMEKREFVRYLAEGVVAATVLTAEGQKTDAAFRGDLTNISMAGACFAARISKKATARALLARHLHLSFACGVNDNPTTFKVVGRVVRVSSHLYDDYSIHVRFTRQLPEELIGKIAPGEV</sequence>
<dbReference type="AlphaFoldDB" id="A0A840UZN3"/>
<dbReference type="Gene3D" id="2.60.120.10">
    <property type="entry name" value="Jelly Rolls"/>
    <property type="match status" value="1"/>
</dbReference>